<gene>
    <name evidence="1" type="ORF">ANI02nite_22770</name>
</gene>
<dbReference type="GO" id="GO:0016791">
    <property type="term" value="F:phosphatase activity"/>
    <property type="evidence" value="ECO:0007669"/>
    <property type="project" value="TreeGrafter"/>
</dbReference>
<reference evidence="1 2" key="1">
    <citation type="submission" date="2019-07" db="EMBL/GenBank/DDBJ databases">
        <title>Whole genome shotgun sequence of Acetobacter nitrogenifigens NBRC 105050.</title>
        <authorList>
            <person name="Hosoyama A."/>
            <person name="Uohara A."/>
            <person name="Ohji S."/>
            <person name="Ichikawa N."/>
        </authorList>
    </citation>
    <scope>NUCLEOTIDE SEQUENCE [LARGE SCALE GENOMIC DNA]</scope>
    <source>
        <strain evidence="1 2">NBRC 105050</strain>
    </source>
</reference>
<dbReference type="AlphaFoldDB" id="A0A511XBP0"/>
<dbReference type="Pfam" id="PF00300">
    <property type="entry name" value="His_Phos_1"/>
    <property type="match status" value="1"/>
</dbReference>
<keyword evidence="2" id="KW-1185">Reference proteome</keyword>
<organism evidence="1 2">
    <name type="scientific">Acetobacter nitrogenifigens DSM 23921 = NBRC 105050</name>
    <dbReference type="NCBI Taxonomy" id="1120919"/>
    <lineage>
        <taxon>Bacteria</taxon>
        <taxon>Pseudomonadati</taxon>
        <taxon>Pseudomonadota</taxon>
        <taxon>Alphaproteobacteria</taxon>
        <taxon>Acetobacterales</taxon>
        <taxon>Acetobacteraceae</taxon>
        <taxon>Acetobacter</taxon>
    </lineage>
</organism>
<evidence type="ECO:0000313" key="2">
    <source>
        <dbReference type="Proteomes" id="UP000321635"/>
    </source>
</evidence>
<dbReference type="InterPro" id="IPR013078">
    <property type="entry name" value="His_Pase_superF_clade-1"/>
</dbReference>
<dbReference type="SUPFAM" id="SSF53254">
    <property type="entry name" value="Phosphoglycerate mutase-like"/>
    <property type="match status" value="1"/>
</dbReference>
<dbReference type="Proteomes" id="UP000321635">
    <property type="component" value="Unassembled WGS sequence"/>
</dbReference>
<sequence>MPSGGLRPYLKSMIVLRHCESEFNRLFTATRRDPGISDPPLSTHGLAQADALVTALAGQKIRRILVSPFTRALQTAAPVARALSLTPQVRPLIRERAAFSCDIGSPPAQLALQWPGLDFSGLEEQWWTEGVETPEEVEERAALFRAEMAADPEWPHTLVVSHWGFLVAFARVSMENGSWRRLDPTAPLTH</sequence>
<dbReference type="CDD" id="cd07067">
    <property type="entry name" value="HP_PGM_like"/>
    <property type="match status" value="1"/>
</dbReference>
<dbReference type="PANTHER" id="PTHR48100:SF57">
    <property type="entry name" value="PHOSPHOGLYCERATE MUTASE"/>
    <property type="match status" value="1"/>
</dbReference>
<proteinExistence type="predicted"/>
<evidence type="ECO:0000313" key="1">
    <source>
        <dbReference type="EMBL" id="GEN60393.1"/>
    </source>
</evidence>
<dbReference type="InterPro" id="IPR050275">
    <property type="entry name" value="PGM_Phosphatase"/>
</dbReference>
<dbReference type="InterPro" id="IPR029033">
    <property type="entry name" value="His_PPase_superfam"/>
</dbReference>
<dbReference type="EMBL" id="BJYF01000018">
    <property type="protein sequence ID" value="GEN60393.1"/>
    <property type="molecule type" value="Genomic_DNA"/>
</dbReference>
<name>A0A511XBP0_9PROT</name>
<comment type="caution">
    <text evidence="1">The sequence shown here is derived from an EMBL/GenBank/DDBJ whole genome shotgun (WGS) entry which is preliminary data.</text>
</comment>
<evidence type="ECO:0008006" key="3">
    <source>
        <dbReference type="Google" id="ProtNLM"/>
    </source>
</evidence>
<dbReference type="STRING" id="1120919.GCA_000429165_02365"/>
<dbReference type="Gene3D" id="3.40.50.1240">
    <property type="entry name" value="Phosphoglycerate mutase-like"/>
    <property type="match status" value="1"/>
</dbReference>
<dbReference type="SMART" id="SM00855">
    <property type="entry name" value="PGAM"/>
    <property type="match status" value="1"/>
</dbReference>
<dbReference type="GO" id="GO:0005737">
    <property type="term" value="C:cytoplasm"/>
    <property type="evidence" value="ECO:0007669"/>
    <property type="project" value="TreeGrafter"/>
</dbReference>
<protein>
    <recommendedName>
        <fullName evidence="3">Phosphoglycerate mutase</fullName>
    </recommendedName>
</protein>
<accession>A0A511XBP0</accession>
<dbReference type="PANTHER" id="PTHR48100">
    <property type="entry name" value="BROAD-SPECIFICITY PHOSPHATASE YOR283W-RELATED"/>
    <property type="match status" value="1"/>
</dbReference>